<proteinExistence type="inferred from homology"/>
<keyword evidence="7" id="KW-0676">Redox-active center</keyword>
<dbReference type="EC" id="1.11.1.24" evidence="2"/>
<evidence type="ECO:0000256" key="5">
    <source>
        <dbReference type="ARBA" id="ARBA00023002"/>
    </source>
</evidence>
<evidence type="ECO:0000313" key="14">
    <source>
        <dbReference type="EMBL" id="MBK1632080.1"/>
    </source>
</evidence>
<evidence type="ECO:0000256" key="11">
    <source>
        <dbReference type="ARBA" id="ARBA00049091"/>
    </source>
</evidence>
<feature type="domain" description="Thioredoxin" evidence="13">
    <location>
        <begin position="150"/>
        <end position="323"/>
    </location>
</feature>
<evidence type="ECO:0000256" key="2">
    <source>
        <dbReference type="ARBA" id="ARBA00013017"/>
    </source>
</evidence>
<accession>A0ABS1CJJ4</accession>
<dbReference type="PROSITE" id="PS51352">
    <property type="entry name" value="THIOREDOXIN_2"/>
    <property type="match status" value="1"/>
</dbReference>
<dbReference type="SUPFAM" id="SSF52833">
    <property type="entry name" value="Thioredoxin-like"/>
    <property type="match status" value="1"/>
</dbReference>
<evidence type="ECO:0000256" key="8">
    <source>
        <dbReference type="ARBA" id="ARBA00032824"/>
    </source>
</evidence>
<dbReference type="CDD" id="cd02970">
    <property type="entry name" value="PRX_like2"/>
    <property type="match status" value="1"/>
</dbReference>
<dbReference type="PANTHER" id="PTHR42801">
    <property type="entry name" value="THIOREDOXIN-DEPENDENT PEROXIDE REDUCTASE"/>
    <property type="match status" value="1"/>
</dbReference>
<organism evidence="14 15">
    <name type="scientific">Thiohalocapsa halophila</name>
    <dbReference type="NCBI Taxonomy" id="69359"/>
    <lineage>
        <taxon>Bacteria</taxon>
        <taxon>Pseudomonadati</taxon>
        <taxon>Pseudomonadota</taxon>
        <taxon>Gammaproteobacteria</taxon>
        <taxon>Chromatiales</taxon>
        <taxon>Chromatiaceae</taxon>
        <taxon>Thiohalocapsa</taxon>
    </lineage>
</organism>
<dbReference type="PANTHER" id="PTHR42801:SF7">
    <property type="entry name" value="SLL1159 PROTEIN"/>
    <property type="match status" value="1"/>
</dbReference>
<evidence type="ECO:0000256" key="7">
    <source>
        <dbReference type="ARBA" id="ARBA00023284"/>
    </source>
</evidence>
<keyword evidence="6" id="KW-1015">Disulfide bond</keyword>
<evidence type="ECO:0000256" key="6">
    <source>
        <dbReference type="ARBA" id="ARBA00023157"/>
    </source>
</evidence>
<name>A0ABS1CJJ4_9GAMM</name>
<feature type="compositionally biased region" description="Low complexity" evidence="12">
    <location>
        <begin position="39"/>
        <end position="54"/>
    </location>
</feature>
<evidence type="ECO:0000256" key="9">
    <source>
        <dbReference type="ARBA" id="ARBA00038489"/>
    </source>
</evidence>
<dbReference type="Pfam" id="PF00578">
    <property type="entry name" value="AhpC-TSA"/>
    <property type="match status" value="1"/>
</dbReference>
<dbReference type="InterPro" id="IPR013766">
    <property type="entry name" value="Thioredoxin_domain"/>
</dbReference>
<keyword evidence="15" id="KW-1185">Reference proteome</keyword>
<comment type="caution">
    <text evidence="14">The sequence shown here is derived from an EMBL/GenBank/DDBJ whole genome shotgun (WGS) entry which is preliminary data.</text>
</comment>
<sequence length="323" mass="34664">MLADMPLTPLISTWPVQANKMLAGAAGRAPQPPEINALSGRSRSEAAPSPAAGRWPRPHQSTCPADAPGAFATTEVLNMRKLPLLLTLLILAPSAQAETDSGGVLPSYQQALEAYQAERASPPPKLDAADRAVMERAAADLADAMPEPGLAVGARAPDFRLANAFGESVRLAEALAQGPVVLTFYRGAWCPYCNLQLHALQQALPQIEAHGAQLIAVTPQLPDQSRKQVEEDGYPFEILSDLDDRVMQAYDLYFEVPADLNEVYQDRLDLDLAAYNGPGRHVLPVPATFVIDTNGVIQAAFADVDYRRRMEPAAIVAALAALE</sequence>
<comment type="function">
    <text evidence="1">Thiol-specific peroxidase that catalyzes the reduction of hydrogen peroxide and organic hydroperoxides to water and alcohols, respectively. Plays a role in cell protection against oxidative stress by detoxifying peroxides and as sensor of hydrogen peroxide-mediated signaling events.</text>
</comment>
<dbReference type="Gene3D" id="3.40.30.10">
    <property type="entry name" value="Glutaredoxin"/>
    <property type="match status" value="1"/>
</dbReference>
<evidence type="ECO:0000256" key="1">
    <source>
        <dbReference type="ARBA" id="ARBA00003330"/>
    </source>
</evidence>
<evidence type="ECO:0000256" key="10">
    <source>
        <dbReference type="ARBA" id="ARBA00042639"/>
    </source>
</evidence>
<evidence type="ECO:0000259" key="13">
    <source>
        <dbReference type="PROSITE" id="PS51352"/>
    </source>
</evidence>
<comment type="similarity">
    <text evidence="9">Belongs to the peroxiredoxin family. BCP/PrxQ subfamily.</text>
</comment>
<keyword evidence="5" id="KW-0560">Oxidoreductase</keyword>
<dbReference type="EMBL" id="NRRV01000039">
    <property type="protein sequence ID" value="MBK1632080.1"/>
    <property type="molecule type" value="Genomic_DNA"/>
</dbReference>
<dbReference type="InterPro" id="IPR050924">
    <property type="entry name" value="Peroxiredoxin_BCP/PrxQ"/>
</dbReference>
<evidence type="ECO:0000256" key="3">
    <source>
        <dbReference type="ARBA" id="ARBA00022559"/>
    </source>
</evidence>
<evidence type="ECO:0000313" key="15">
    <source>
        <dbReference type="Proteomes" id="UP000748752"/>
    </source>
</evidence>
<feature type="region of interest" description="Disordered" evidence="12">
    <location>
        <begin position="25"/>
        <end position="67"/>
    </location>
</feature>
<evidence type="ECO:0000256" key="12">
    <source>
        <dbReference type="SAM" id="MobiDB-lite"/>
    </source>
</evidence>
<reference evidence="14 15" key="1">
    <citation type="journal article" date="2020" name="Microorganisms">
        <title>Osmotic Adaptation and Compatible Solute Biosynthesis of Phototrophic Bacteria as Revealed from Genome Analyses.</title>
        <authorList>
            <person name="Imhoff J.F."/>
            <person name="Rahn T."/>
            <person name="Kunzel S."/>
            <person name="Keller A."/>
            <person name="Neulinger S.C."/>
        </authorList>
    </citation>
    <scope>NUCLEOTIDE SEQUENCE [LARGE SCALE GENOMIC DNA]</scope>
    <source>
        <strain evidence="14 15">DSM 6210</strain>
    </source>
</reference>
<keyword evidence="4" id="KW-0049">Antioxidant</keyword>
<evidence type="ECO:0000256" key="4">
    <source>
        <dbReference type="ARBA" id="ARBA00022862"/>
    </source>
</evidence>
<gene>
    <name evidence="14" type="ORF">CKO31_15305</name>
</gene>
<dbReference type="InterPro" id="IPR000866">
    <property type="entry name" value="AhpC/TSA"/>
</dbReference>
<protein>
    <recommendedName>
        <fullName evidence="2">thioredoxin-dependent peroxiredoxin</fullName>
        <ecNumber evidence="2">1.11.1.24</ecNumber>
    </recommendedName>
    <alternativeName>
        <fullName evidence="8">Thioredoxin peroxidase</fullName>
    </alternativeName>
    <alternativeName>
        <fullName evidence="10">Thioredoxin-dependent peroxiredoxin Bcp</fullName>
    </alternativeName>
</protein>
<comment type="catalytic activity">
    <reaction evidence="11">
        <text>a hydroperoxide + [thioredoxin]-dithiol = an alcohol + [thioredoxin]-disulfide + H2O</text>
        <dbReference type="Rhea" id="RHEA:62620"/>
        <dbReference type="Rhea" id="RHEA-COMP:10698"/>
        <dbReference type="Rhea" id="RHEA-COMP:10700"/>
        <dbReference type="ChEBI" id="CHEBI:15377"/>
        <dbReference type="ChEBI" id="CHEBI:29950"/>
        <dbReference type="ChEBI" id="CHEBI:30879"/>
        <dbReference type="ChEBI" id="CHEBI:35924"/>
        <dbReference type="ChEBI" id="CHEBI:50058"/>
        <dbReference type="EC" id="1.11.1.24"/>
    </reaction>
</comment>
<dbReference type="InterPro" id="IPR036249">
    <property type="entry name" value="Thioredoxin-like_sf"/>
</dbReference>
<dbReference type="Proteomes" id="UP000748752">
    <property type="component" value="Unassembled WGS sequence"/>
</dbReference>
<keyword evidence="3" id="KW-0575">Peroxidase</keyword>